<dbReference type="RefSeq" id="WP_088151112.1">
    <property type="nucleotide sequence ID" value="NZ_NHON01000016.1"/>
</dbReference>
<dbReference type="AlphaFoldDB" id="A0A211ZPJ2"/>
<dbReference type="Proteomes" id="UP000196655">
    <property type="component" value="Unassembled WGS sequence"/>
</dbReference>
<comment type="caution">
    <text evidence="1">The sequence shown here is derived from an EMBL/GenBank/DDBJ whole genome shotgun (WGS) entry which is preliminary data.</text>
</comment>
<evidence type="ECO:0008006" key="3">
    <source>
        <dbReference type="Google" id="ProtNLM"/>
    </source>
</evidence>
<evidence type="ECO:0000313" key="2">
    <source>
        <dbReference type="Proteomes" id="UP000196655"/>
    </source>
</evidence>
<gene>
    <name evidence="1" type="ORF">BWR60_11255</name>
</gene>
<evidence type="ECO:0000313" key="1">
    <source>
        <dbReference type="EMBL" id="OWJ67106.1"/>
    </source>
</evidence>
<protein>
    <recommendedName>
        <fullName evidence="3">Carboxypeptidase regulatory-like domain-containing protein</fullName>
    </recommendedName>
</protein>
<proteinExistence type="predicted"/>
<sequence length="187" mass="20065">MFSAGATPYFEALHGISEGEIMRCLALAVLCLVAAGCAPKVIRPQAPFVESEYAAYRGSGTGTIEGQGFLRQNGGGVVTCAGSKVWAAPATAYSREMTGIFEAGWSQLTADFVTIDNPNQGRLFREGIERETQCDAQGNFVFRNLPAGQWIVSTAVTWQVGYEAQGGYVRQETALADGQTVRLLLTR</sequence>
<reference evidence="2" key="1">
    <citation type="submission" date="2017-05" db="EMBL/GenBank/DDBJ databases">
        <authorList>
            <person name="Macchi M."/>
            <person name="Festa S."/>
            <person name="Coppotelli B.M."/>
            <person name="Morelli I.S."/>
        </authorList>
    </citation>
    <scope>NUCLEOTIDE SEQUENCE [LARGE SCALE GENOMIC DNA]</scope>
    <source>
        <strain evidence="2">I</strain>
    </source>
</reference>
<dbReference type="OrthoDB" id="5677277at2"/>
<name>A0A211ZPJ2_9PROT</name>
<organism evidence="1 2">
    <name type="scientific">Inquilinus limosus</name>
    <dbReference type="NCBI Taxonomy" id="171674"/>
    <lineage>
        <taxon>Bacteria</taxon>
        <taxon>Pseudomonadati</taxon>
        <taxon>Pseudomonadota</taxon>
        <taxon>Alphaproteobacteria</taxon>
        <taxon>Rhodospirillales</taxon>
        <taxon>Rhodospirillaceae</taxon>
        <taxon>Inquilinus</taxon>
    </lineage>
</organism>
<keyword evidence="2" id="KW-1185">Reference proteome</keyword>
<dbReference type="SUPFAM" id="SSF117074">
    <property type="entry name" value="Hypothetical protein PA1324"/>
    <property type="match status" value="1"/>
</dbReference>
<accession>A0A211ZPJ2</accession>
<dbReference type="EMBL" id="NHON01000016">
    <property type="protein sequence ID" value="OWJ67106.1"/>
    <property type="molecule type" value="Genomic_DNA"/>
</dbReference>